<protein>
    <submittedName>
        <fullName evidence="2">Uncharacterized protein</fullName>
    </submittedName>
</protein>
<dbReference type="EMBL" id="KZ084096">
    <property type="protein sequence ID" value="OSD04564.1"/>
    <property type="molecule type" value="Genomic_DNA"/>
</dbReference>
<proteinExistence type="predicted"/>
<evidence type="ECO:0000313" key="2">
    <source>
        <dbReference type="EMBL" id="OSD04564.1"/>
    </source>
</evidence>
<dbReference type="AlphaFoldDB" id="A0A1Y2IVC2"/>
<keyword evidence="3" id="KW-1185">Reference proteome</keyword>
<name>A0A1Y2IVC2_TRAC3</name>
<sequence>MNLRAPHVLKKRRDETYPFVSTRGPQKASQAMARRRFETAPYPLTLDCHAYDVEVVQNGCCIREARYVRPRMYLSGVSDEILVSRSRITFIAAPAPRCASHRGVPVSSGRTGSLEEAEERERRARAHAKKANGREKLRSKSRAASWTQTWWRLDPLDPLSPHARMLQLQNLMTLHTRTGEWSNASLAKSRVENFSSSLLGTELKFVDARVHQAVIPNTALATAIRRIWRCVGVTYIFLPSSGRPQ</sequence>
<organism evidence="2 3">
    <name type="scientific">Trametes coccinea (strain BRFM310)</name>
    <name type="common">Pycnoporus coccineus</name>
    <dbReference type="NCBI Taxonomy" id="1353009"/>
    <lineage>
        <taxon>Eukaryota</taxon>
        <taxon>Fungi</taxon>
        <taxon>Dikarya</taxon>
        <taxon>Basidiomycota</taxon>
        <taxon>Agaricomycotina</taxon>
        <taxon>Agaricomycetes</taxon>
        <taxon>Polyporales</taxon>
        <taxon>Polyporaceae</taxon>
        <taxon>Trametes</taxon>
    </lineage>
</organism>
<dbReference type="Proteomes" id="UP000193067">
    <property type="component" value="Unassembled WGS sequence"/>
</dbReference>
<reference evidence="2 3" key="1">
    <citation type="journal article" date="2015" name="Biotechnol. Biofuels">
        <title>Enhanced degradation of softwood versus hardwood by the white-rot fungus Pycnoporus coccineus.</title>
        <authorList>
            <person name="Couturier M."/>
            <person name="Navarro D."/>
            <person name="Chevret D."/>
            <person name="Henrissat B."/>
            <person name="Piumi F."/>
            <person name="Ruiz-Duenas F.J."/>
            <person name="Martinez A.T."/>
            <person name="Grigoriev I.V."/>
            <person name="Riley R."/>
            <person name="Lipzen A."/>
            <person name="Berrin J.G."/>
            <person name="Master E.R."/>
            <person name="Rosso M.N."/>
        </authorList>
    </citation>
    <scope>NUCLEOTIDE SEQUENCE [LARGE SCALE GENOMIC DNA]</scope>
    <source>
        <strain evidence="2 3">BRFM310</strain>
    </source>
</reference>
<feature type="region of interest" description="Disordered" evidence="1">
    <location>
        <begin position="101"/>
        <end position="138"/>
    </location>
</feature>
<gene>
    <name evidence="2" type="ORF">PYCCODRAFT_110665</name>
</gene>
<evidence type="ECO:0000313" key="3">
    <source>
        <dbReference type="Proteomes" id="UP000193067"/>
    </source>
</evidence>
<accession>A0A1Y2IVC2</accession>
<evidence type="ECO:0000256" key="1">
    <source>
        <dbReference type="SAM" id="MobiDB-lite"/>
    </source>
</evidence>